<dbReference type="InterPro" id="IPR001626">
    <property type="entry name" value="ABC_TroCD"/>
</dbReference>
<evidence type="ECO:0000256" key="3">
    <source>
        <dbReference type="ARBA" id="ARBA00022692"/>
    </source>
</evidence>
<keyword evidence="4 6" id="KW-1133">Transmembrane helix</keyword>
<comment type="similarity">
    <text evidence="2">Belongs to the ABC-3 integral membrane protein family.</text>
</comment>
<dbReference type="PANTHER" id="PTHR30477">
    <property type="entry name" value="ABC-TRANSPORTER METAL-BINDING PROTEIN"/>
    <property type="match status" value="1"/>
</dbReference>
<dbReference type="SUPFAM" id="SSF81345">
    <property type="entry name" value="ABC transporter involved in vitamin B12 uptake, BtuC"/>
    <property type="match status" value="1"/>
</dbReference>
<dbReference type="PANTHER" id="PTHR30477:SF13">
    <property type="entry name" value="IRON TRANSPORT SYSTEM MEMBRANE PROTEIN HI_0360-RELATED"/>
    <property type="match status" value="1"/>
</dbReference>
<feature type="transmembrane region" description="Helical" evidence="6">
    <location>
        <begin position="221"/>
        <end position="242"/>
    </location>
</feature>
<reference evidence="7" key="1">
    <citation type="submission" date="2017-03" db="EMBL/GenBank/DDBJ databases">
        <title>The new red algal subphylum Proteorhodophytina comprises the largest and most divergent plastid genomes known.</title>
        <authorList>
            <person name="Munoz-Gomez S.A."/>
            <person name="Mejia-Franco F.G."/>
            <person name="Durnin K."/>
            <person name="Morgan C."/>
            <person name="Grisdale C.J."/>
            <person name="Archibald J.M."/>
            <person name="Slamovits C.H."/>
        </authorList>
    </citation>
    <scope>NUCLEOTIDE SEQUENCE</scope>
    <source>
        <strain evidence="7">UTEX LB2060</strain>
    </source>
</reference>
<dbReference type="InterPro" id="IPR037294">
    <property type="entry name" value="ABC_BtuC-like"/>
</dbReference>
<comment type="subcellular location">
    <subcellularLocation>
        <location evidence="1">Membrane</location>
        <topology evidence="1">Multi-pass membrane protein</topology>
    </subcellularLocation>
</comment>
<dbReference type="AlphaFoldDB" id="A0A1X9PU97"/>
<gene>
    <name evidence="7" type="primary">mntB</name>
</gene>
<dbReference type="CDD" id="cd06550">
    <property type="entry name" value="TM_ABC_iron-siderophores_like"/>
    <property type="match status" value="1"/>
</dbReference>
<feature type="transmembrane region" description="Helical" evidence="6">
    <location>
        <begin position="181"/>
        <end position="209"/>
    </location>
</feature>
<evidence type="ECO:0000256" key="4">
    <source>
        <dbReference type="ARBA" id="ARBA00022989"/>
    </source>
</evidence>
<feature type="transmembrane region" description="Helical" evidence="6">
    <location>
        <begin position="126"/>
        <end position="156"/>
    </location>
</feature>
<evidence type="ECO:0000256" key="6">
    <source>
        <dbReference type="SAM" id="Phobius"/>
    </source>
</evidence>
<accession>A0A1X9PU97</accession>
<dbReference type="Pfam" id="PF00950">
    <property type="entry name" value="ABC-3"/>
    <property type="match status" value="1"/>
</dbReference>
<protein>
    <submittedName>
        <fullName evidence="7">Manganese transport system membrane protein</fullName>
    </submittedName>
</protein>
<proteinExistence type="inferred from homology"/>
<keyword evidence="3 6" id="KW-0812">Transmembrane</keyword>
<keyword evidence="7" id="KW-0934">Plastid</keyword>
<dbReference type="GO" id="GO:0043190">
    <property type="term" value="C:ATP-binding cassette (ABC) transporter complex"/>
    <property type="evidence" value="ECO:0007669"/>
    <property type="project" value="InterPro"/>
</dbReference>
<dbReference type="GO" id="GO:0055085">
    <property type="term" value="P:transmembrane transport"/>
    <property type="evidence" value="ECO:0007669"/>
    <property type="project" value="InterPro"/>
</dbReference>
<keyword evidence="5 6" id="KW-0472">Membrane</keyword>
<name>A0A1X9PU97_9RHOD</name>
<geneLocation type="chloroplast" evidence="7"/>
<feature type="transmembrane region" description="Helical" evidence="6">
    <location>
        <begin position="95"/>
        <end position="114"/>
    </location>
</feature>
<evidence type="ECO:0000256" key="5">
    <source>
        <dbReference type="ARBA" id="ARBA00023136"/>
    </source>
</evidence>
<evidence type="ECO:0000256" key="1">
    <source>
        <dbReference type="ARBA" id="ARBA00004141"/>
    </source>
</evidence>
<sequence>MLIQLLLQPLKYNFMQRSLIVAILVGLLCSIVGSYLMVQRLSLLGDAISHSVMPGLAIAFSIEAPMLFGAVLAAIISTLTIAWIHDQYPLKEDTAIGIVFASFFALGITLITIIQKEHKIDLNHFLFGNILGVTAEDVINTSLITCFVLLIIILLYKELLFYTFDSLGAATVGLPVKELNFGLMTLVALTTVASMKAVGVVLVLALLIIPTATAYLLVNRLNQVMTIGAALGVLSSILGMYFSYFFNIPSGPAIVLISSCFFCLVLLKHKLNHYLKLNWNNLEINKE</sequence>
<organism evidence="7">
    <name type="scientific">Flintiella sanguinaria</name>
    <dbReference type="NCBI Taxonomy" id="101926"/>
    <lineage>
        <taxon>Eukaryota</taxon>
        <taxon>Rhodophyta</taxon>
        <taxon>Bangiophyceae</taxon>
        <taxon>Porphyridiales</taxon>
        <taxon>Porphyridiaceae</taxon>
        <taxon>Flintiella</taxon>
    </lineage>
</organism>
<feature type="transmembrane region" description="Helical" evidence="6">
    <location>
        <begin position="248"/>
        <end position="267"/>
    </location>
</feature>
<dbReference type="GO" id="GO:0010043">
    <property type="term" value="P:response to zinc ion"/>
    <property type="evidence" value="ECO:0007669"/>
    <property type="project" value="TreeGrafter"/>
</dbReference>
<dbReference type="EMBL" id="KY709211">
    <property type="protein sequence ID" value="ARO91074.1"/>
    <property type="molecule type" value="Genomic_DNA"/>
</dbReference>
<evidence type="ECO:0000256" key="2">
    <source>
        <dbReference type="ARBA" id="ARBA00008034"/>
    </source>
</evidence>
<dbReference type="Gene3D" id="1.10.3470.10">
    <property type="entry name" value="ABC transporter involved in vitamin B12 uptake, BtuC"/>
    <property type="match status" value="1"/>
</dbReference>
<dbReference type="FunFam" id="1.10.3470.10:FF:000003">
    <property type="entry name" value="Iron ABC transporter permease SitD"/>
    <property type="match status" value="1"/>
</dbReference>
<keyword evidence="7" id="KW-0150">Chloroplast</keyword>
<evidence type="ECO:0000313" key="7">
    <source>
        <dbReference type="EMBL" id="ARO91074.1"/>
    </source>
</evidence>
<feature type="transmembrane region" description="Helical" evidence="6">
    <location>
        <begin position="58"/>
        <end position="83"/>
    </location>
</feature>
<feature type="transmembrane region" description="Helical" evidence="6">
    <location>
        <begin position="20"/>
        <end position="38"/>
    </location>
</feature>